<gene>
    <name evidence="3" type="ORF">B0H63DRAFT_528813</name>
</gene>
<name>A0AAE0N3V2_9PEZI</name>
<feature type="signal peptide" evidence="1">
    <location>
        <begin position="1"/>
        <end position="18"/>
    </location>
</feature>
<accession>A0AAE0N3V2</accession>
<keyword evidence="4" id="KW-1185">Reference proteome</keyword>
<evidence type="ECO:0000259" key="2">
    <source>
        <dbReference type="Pfam" id="PF12192"/>
    </source>
</evidence>
<dbReference type="EMBL" id="JAULSW010000010">
    <property type="protein sequence ID" value="KAK3368444.1"/>
    <property type="molecule type" value="Genomic_DNA"/>
</dbReference>
<dbReference type="InterPro" id="IPR022013">
    <property type="entry name" value="CBP"/>
</dbReference>
<dbReference type="Gene3D" id="1.10.1740.120">
    <property type="match status" value="1"/>
</dbReference>
<feature type="chain" id="PRO_5042066923" description="Fungal calcium binding protein domain-containing protein" evidence="1">
    <location>
        <begin position="19"/>
        <end position="89"/>
    </location>
</feature>
<dbReference type="Pfam" id="PF12192">
    <property type="entry name" value="CBP"/>
    <property type="match status" value="1"/>
</dbReference>
<comment type="caution">
    <text evidence="3">The sequence shown here is derived from an EMBL/GenBank/DDBJ whole genome shotgun (WGS) entry which is preliminary data.</text>
</comment>
<dbReference type="AlphaFoldDB" id="A0AAE0N3V2"/>
<protein>
    <recommendedName>
        <fullName evidence="2">Fungal calcium binding protein domain-containing protein</fullName>
    </recommendedName>
</protein>
<keyword evidence="1" id="KW-0732">Signal</keyword>
<evidence type="ECO:0000256" key="1">
    <source>
        <dbReference type="SAM" id="SignalP"/>
    </source>
</evidence>
<evidence type="ECO:0000313" key="3">
    <source>
        <dbReference type="EMBL" id="KAK3368444.1"/>
    </source>
</evidence>
<proteinExistence type="predicted"/>
<reference evidence="3" key="2">
    <citation type="submission" date="2023-06" db="EMBL/GenBank/DDBJ databases">
        <authorList>
            <consortium name="Lawrence Berkeley National Laboratory"/>
            <person name="Haridas S."/>
            <person name="Hensen N."/>
            <person name="Bonometti L."/>
            <person name="Westerberg I."/>
            <person name="Brannstrom I.O."/>
            <person name="Guillou S."/>
            <person name="Cros-Aarteil S."/>
            <person name="Calhoun S."/>
            <person name="Kuo A."/>
            <person name="Mondo S."/>
            <person name="Pangilinan J."/>
            <person name="Riley R."/>
            <person name="LaButti K."/>
            <person name="Andreopoulos B."/>
            <person name="Lipzen A."/>
            <person name="Chen C."/>
            <person name="Yanf M."/>
            <person name="Daum C."/>
            <person name="Ng V."/>
            <person name="Clum A."/>
            <person name="Steindorff A."/>
            <person name="Ohm R."/>
            <person name="Martin F."/>
            <person name="Silar P."/>
            <person name="Natvig D."/>
            <person name="Lalanne C."/>
            <person name="Gautier V."/>
            <person name="Ament-velasquez S.L."/>
            <person name="Kruys A."/>
            <person name="Hutchinson M.I."/>
            <person name="Powell A.J."/>
            <person name="Barry K."/>
            <person name="Miller A.N."/>
            <person name="Grigoriev I.V."/>
            <person name="Debuchy R."/>
            <person name="Gladieux P."/>
            <person name="Thoren M.H."/>
            <person name="Johannesson H."/>
        </authorList>
    </citation>
    <scope>NUCLEOTIDE SEQUENCE</scope>
    <source>
        <strain evidence="3">CBS 232.78</strain>
    </source>
</reference>
<dbReference type="Proteomes" id="UP001285441">
    <property type="component" value="Unassembled WGS sequence"/>
</dbReference>
<organism evidence="3 4">
    <name type="scientific">Podospora didyma</name>
    <dbReference type="NCBI Taxonomy" id="330526"/>
    <lineage>
        <taxon>Eukaryota</taxon>
        <taxon>Fungi</taxon>
        <taxon>Dikarya</taxon>
        <taxon>Ascomycota</taxon>
        <taxon>Pezizomycotina</taxon>
        <taxon>Sordariomycetes</taxon>
        <taxon>Sordariomycetidae</taxon>
        <taxon>Sordariales</taxon>
        <taxon>Podosporaceae</taxon>
        <taxon>Podospora</taxon>
    </lineage>
</organism>
<evidence type="ECO:0000313" key="4">
    <source>
        <dbReference type="Proteomes" id="UP001285441"/>
    </source>
</evidence>
<feature type="domain" description="Fungal calcium binding protein" evidence="2">
    <location>
        <begin position="25"/>
        <end position="89"/>
    </location>
</feature>
<reference evidence="3" key="1">
    <citation type="journal article" date="2023" name="Mol. Phylogenet. Evol.">
        <title>Genome-scale phylogeny and comparative genomics of the fungal order Sordariales.</title>
        <authorList>
            <person name="Hensen N."/>
            <person name="Bonometti L."/>
            <person name="Westerberg I."/>
            <person name="Brannstrom I.O."/>
            <person name="Guillou S."/>
            <person name="Cros-Aarteil S."/>
            <person name="Calhoun S."/>
            <person name="Haridas S."/>
            <person name="Kuo A."/>
            <person name="Mondo S."/>
            <person name="Pangilinan J."/>
            <person name="Riley R."/>
            <person name="LaButti K."/>
            <person name="Andreopoulos B."/>
            <person name="Lipzen A."/>
            <person name="Chen C."/>
            <person name="Yan M."/>
            <person name="Daum C."/>
            <person name="Ng V."/>
            <person name="Clum A."/>
            <person name="Steindorff A."/>
            <person name="Ohm R.A."/>
            <person name="Martin F."/>
            <person name="Silar P."/>
            <person name="Natvig D.O."/>
            <person name="Lalanne C."/>
            <person name="Gautier V."/>
            <person name="Ament-Velasquez S.L."/>
            <person name="Kruys A."/>
            <person name="Hutchinson M.I."/>
            <person name="Powell A.J."/>
            <person name="Barry K."/>
            <person name="Miller A.N."/>
            <person name="Grigoriev I.V."/>
            <person name="Debuchy R."/>
            <person name="Gladieux P."/>
            <person name="Hiltunen Thoren M."/>
            <person name="Johannesson H."/>
        </authorList>
    </citation>
    <scope>NUCLEOTIDE SEQUENCE</scope>
    <source>
        <strain evidence="3">CBS 232.78</strain>
    </source>
</reference>
<sequence>MRFSILIPALAIAGSAAAVPPTKQDIIDAADIYYENAIAAGCDWLACVSSLAGETAACAAAAAEAGVNIIADIACLASVGSAGSACKNC</sequence>